<reference evidence="1 2" key="1">
    <citation type="submission" date="2016-01" db="EMBL/GenBank/DDBJ databases">
        <authorList>
            <consortium name="TB Trials Study Group"/>
            <person name="Sutton G."/>
            <person name="Brinkac L."/>
            <person name="Sanka R."/>
            <person name="Adams M."/>
            <person name="Lau E.L."/>
            <person name="Macaden R."/>
            <person name="Grewal H.M.S."/>
        </authorList>
    </citation>
    <scope>NUCLEOTIDE SEQUENCE [LARGE SCALE GENOMIC DNA]</scope>
    <source>
        <strain evidence="1 2">IS-1744</strain>
    </source>
</reference>
<dbReference type="GeneID" id="27918743"/>
<dbReference type="RefSeq" id="WP_064394014.1">
    <property type="nucleotide sequence ID" value="NZ_LQIR01000001.1"/>
</dbReference>
<evidence type="ECO:0000313" key="1">
    <source>
        <dbReference type="EMBL" id="KUI21219.1"/>
    </source>
</evidence>
<dbReference type="EMBL" id="LQIR01000001">
    <property type="protein sequence ID" value="KUI21219.1"/>
    <property type="molecule type" value="Genomic_DNA"/>
</dbReference>
<name>A0A101AEH7_9MYCO</name>
<gene>
    <name evidence="1" type="ORF">AU192_12365</name>
</gene>
<protein>
    <submittedName>
        <fullName evidence="1">Peptidase</fullName>
    </submittedName>
</protein>
<evidence type="ECO:0000313" key="2">
    <source>
        <dbReference type="Proteomes" id="UP000053707"/>
    </source>
</evidence>
<keyword evidence="2" id="KW-1185">Reference proteome</keyword>
<dbReference type="Proteomes" id="UP000053707">
    <property type="component" value="Unassembled WGS sequence"/>
</dbReference>
<accession>A0A101AEH7</accession>
<proteinExistence type="predicted"/>
<sequence length="284" mass="30149">MRRSTTSAVTDRRGVAHARSRSRLAALLIAELIFALLIVGRSEVPSGPVVATPPAAPVSLTTPTAASRVHTLADGRAVRLMNLGGPRTERLLSRIAAESDGAAAAVTAFWGPEWPREIVIAVAGTGAQFAAIGGGDSHTAATTTPERIMFAPGAADLSDAALRIVLRHELFHYAARTRTASDAPRWLTEGVADFVARPATPVPDASLLTLPGDAELSGPERSLAYDRAWWFSRFVADRFGEATLLALYQRACGAGHPDVATAVRDILGTDLDTVLAEWRQWASR</sequence>
<comment type="caution">
    <text evidence="1">The sequence shown here is derived from an EMBL/GenBank/DDBJ whole genome shotgun (WGS) entry which is preliminary data.</text>
</comment>
<dbReference type="AlphaFoldDB" id="A0A101AEH7"/>
<organism evidence="1 2">
    <name type="scientific">Mycobacterium lehmannii</name>
    <dbReference type="NCBI Taxonomy" id="2048550"/>
    <lineage>
        <taxon>Bacteria</taxon>
        <taxon>Bacillati</taxon>
        <taxon>Actinomycetota</taxon>
        <taxon>Actinomycetes</taxon>
        <taxon>Mycobacteriales</taxon>
        <taxon>Mycobacteriaceae</taxon>
        <taxon>Mycobacterium</taxon>
    </lineage>
</organism>